<evidence type="ECO:0000259" key="9">
    <source>
        <dbReference type="Pfam" id="PF05649"/>
    </source>
</evidence>
<dbReference type="InterPro" id="IPR018497">
    <property type="entry name" value="Peptidase_M13_C"/>
</dbReference>
<dbReference type="WBParaSite" id="nRc.2.0.1.t23865-RA">
    <property type="protein sequence ID" value="nRc.2.0.1.t23865-RA"/>
    <property type="gene ID" value="nRc.2.0.1.g23865"/>
</dbReference>
<keyword evidence="10" id="KW-1185">Reference proteome</keyword>
<keyword evidence="6" id="KW-0862">Zinc</keyword>
<comment type="similarity">
    <text evidence="2">Belongs to the peptidase M13 family.</text>
</comment>
<evidence type="ECO:0000256" key="2">
    <source>
        <dbReference type="ARBA" id="ARBA00007357"/>
    </source>
</evidence>
<dbReference type="InterPro" id="IPR042089">
    <property type="entry name" value="Peptidase_M13_dom_2"/>
</dbReference>
<accession>A0A915JDJ0</accession>
<dbReference type="GO" id="GO:0004222">
    <property type="term" value="F:metalloendopeptidase activity"/>
    <property type="evidence" value="ECO:0007669"/>
    <property type="project" value="InterPro"/>
</dbReference>
<dbReference type="Gene3D" id="3.40.390.10">
    <property type="entry name" value="Collagenase (Catalytic Domain)"/>
    <property type="match status" value="2"/>
</dbReference>
<dbReference type="GO" id="GO:0005886">
    <property type="term" value="C:plasma membrane"/>
    <property type="evidence" value="ECO:0007669"/>
    <property type="project" value="TreeGrafter"/>
</dbReference>
<keyword evidence="3" id="KW-0645">Protease</keyword>
<dbReference type="PANTHER" id="PTHR11733">
    <property type="entry name" value="ZINC METALLOPROTEASE FAMILY M13 NEPRILYSIN-RELATED"/>
    <property type="match status" value="1"/>
</dbReference>
<evidence type="ECO:0000313" key="11">
    <source>
        <dbReference type="WBParaSite" id="nRc.2.0.1.t23865-RA"/>
    </source>
</evidence>
<dbReference type="InterPro" id="IPR024079">
    <property type="entry name" value="MetalloPept_cat_dom_sf"/>
</dbReference>
<name>A0A915JDJ0_ROMCU</name>
<keyword evidence="7" id="KW-0482">Metalloprotease</keyword>
<evidence type="ECO:0000256" key="5">
    <source>
        <dbReference type="ARBA" id="ARBA00022801"/>
    </source>
</evidence>
<dbReference type="Proteomes" id="UP000887565">
    <property type="component" value="Unplaced"/>
</dbReference>
<sequence length="750" mass="86816">MTFYDQCMSEQTVSKLQKIDIIVNHISKVSPLPSILLPTRPNNATQINIWELMGQLQKNFAVSLLFEVGIDTVVTECDQEKYVLKFSPPPSKNATITDSVVIKNIIRELGEMRNITIDAKKLDQKVEEMFNFAADLQNLIKKSTNATILNSSSIPESEDDGGDSTYFKRPIQEEEQEDLSELVEQDDDEKVLSYDELSNMNSKSNWGEFFGGLFGHRQFKIWNKSEAYFLVVNEQYFQELQNILDQYSPETIFNYMFFTIVEAYYNTTNDETPENPKNTSRNLECLEMVGKYFASAMTRMIFDYQGYDIMEWRTDLEMMFEMIRSAFKFLVSSAEWLENDEKMNVISKANAVQFYSGIPKWLNNNTEVNRRTFEFDSQKSIIENTLNIGTKIFDLKLDQVVHDTTDEDDEPNLEVNASYGNLIVQMYIGQILPPAYHPNYPLAVKYGDIGWVMGHELLHAFDETGVDEVVRKFNHPLFSDESRKAFDRRILCLKKQLYSYCFKQKRVGYLVESVYQQFCTKDISCALVPEYYDPADFSPYPTFIFKEKCVSGKQTLAETMADVDGLKVAFMAYKFSSLTLAEDPPITGLTGYSSEQIFFMTAGRSYCTSNKNLNEFLDTTEEHAPNQPRIQISMRCPKNRRRPFEEKKSEFWCRVEKFVVVIRLAIHYAACPMARLAQLDSASALYAEDRGFELLTGRYFSDVLATWIWAYDKLLQKMNPISTETGSFQLFLSNARRYHILDHGHMIDKF</sequence>
<dbReference type="Pfam" id="PF01431">
    <property type="entry name" value="Peptidase_M13"/>
    <property type="match status" value="2"/>
</dbReference>
<keyword evidence="5" id="KW-0378">Hydrolase</keyword>
<dbReference type="Gene3D" id="1.10.1380.10">
    <property type="entry name" value="Neutral endopeptidase , domain2"/>
    <property type="match status" value="1"/>
</dbReference>
<organism evidence="10 11">
    <name type="scientific">Romanomermis culicivorax</name>
    <name type="common">Nematode worm</name>
    <dbReference type="NCBI Taxonomy" id="13658"/>
    <lineage>
        <taxon>Eukaryota</taxon>
        <taxon>Metazoa</taxon>
        <taxon>Ecdysozoa</taxon>
        <taxon>Nematoda</taxon>
        <taxon>Enoplea</taxon>
        <taxon>Dorylaimia</taxon>
        <taxon>Mermithida</taxon>
        <taxon>Mermithoidea</taxon>
        <taxon>Mermithidae</taxon>
        <taxon>Romanomermis</taxon>
    </lineage>
</organism>
<dbReference type="GO" id="GO:0046872">
    <property type="term" value="F:metal ion binding"/>
    <property type="evidence" value="ECO:0007669"/>
    <property type="project" value="UniProtKB-KW"/>
</dbReference>
<feature type="domain" description="Peptidase M13 C-terminal" evidence="8">
    <location>
        <begin position="547"/>
        <end position="635"/>
    </location>
</feature>
<evidence type="ECO:0000256" key="4">
    <source>
        <dbReference type="ARBA" id="ARBA00022723"/>
    </source>
</evidence>
<dbReference type="PANTHER" id="PTHR11733:SF240">
    <property type="entry name" value="GH14155P-RELATED"/>
    <property type="match status" value="1"/>
</dbReference>
<dbReference type="GO" id="GO:0016485">
    <property type="term" value="P:protein processing"/>
    <property type="evidence" value="ECO:0007669"/>
    <property type="project" value="TreeGrafter"/>
</dbReference>
<evidence type="ECO:0000313" key="10">
    <source>
        <dbReference type="Proteomes" id="UP000887565"/>
    </source>
</evidence>
<evidence type="ECO:0000256" key="7">
    <source>
        <dbReference type="ARBA" id="ARBA00023049"/>
    </source>
</evidence>
<dbReference type="Pfam" id="PF05649">
    <property type="entry name" value="Peptidase_M13_N"/>
    <property type="match status" value="1"/>
</dbReference>
<dbReference type="InterPro" id="IPR008753">
    <property type="entry name" value="Peptidase_M13_N"/>
</dbReference>
<dbReference type="PROSITE" id="PS51885">
    <property type="entry name" value="NEPRILYSIN"/>
    <property type="match status" value="1"/>
</dbReference>
<proteinExistence type="inferred from homology"/>
<feature type="domain" description="Peptidase M13 C-terminal" evidence="8">
    <location>
        <begin position="424"/>
        <end position="504"/>
    </location>
</feature>
<keyword evidence="4" id="KW-0479">Metal-binding</keyword>
<protein>
    <submittedName>
        <fullName evidence="11">Uncharacterized protein</fullName>
    </submittedName>
</protein>
<evidence type="ECO:0000256" key="3">
    <source>
        <dbReference type="ARBA" id="ARBA00022670"/>
    </source>
</evidence>
<evidence type="ECO:0000259" key="8">
    <source>
        <dbReference type="Pfam" id="PF01431"/>
    </source>
</evidence>
<feature type="domain" description="Peptidase M13 N-terminal" evidence="9">
    <location>
        <begin position="2"/>
        <end position="359"/>
    </location>
</feature>
<dbReference type="AlphaFoldDB" id="A0A915JDJ0"/>
<reference evidence="11" key="1">
    <citation type="submission" date="2022-11" db="UniProtKB">
        <authorList>
            <consortium name="WormBaseParasite"/>
        </authorList>
    </citation>
    <scope>IDENTIFICATION</scope>
</reference>
<evidence type="ECO:0000256" key="6">
    <source>
        <dbReference type="ARBA" id="ARBA00022833"/>
    </source>
</evidence>
<comment type="cofactor">
    <cofactor evidence="1">
        <name>Zn(2+)</name>
        <dbReference type="ChEBI" id="CHEBI:29105"/>
    </cofactor>
</comment>
<dbReference type="InterPro" id="IPR000718">
    <property type="entry name" value="Peptidase_M13"/>
</dbReference>
<evidence type="ECO:0000256" key="1">
    <source>
        <dbReference type="ARBA" id="ARBA00001947"/>
    </source>
</evidence>
<dbReference type="SUPFAM" id="SSF55486">
    <property type="entry name" value="Metalloproteases ('zincins'), catalytic domain"/>
    <property type="match status" value="1"/>
</dbReference>